<dbReference type="Proteomes" id="UP000199582">
    <property type="component" value="Unassembled WGS sequence"/>
</dbReference>
<reference evidence="1 2" key="1">
    <citation type="submission" date="2016-10" db="EMBL/GenBank/DDBJ databases">
        <authorList>
            <person name="de Groot N.N."/>
        </authorList>
    </citation>
    <scope>NUCLEOTIDE SEQUENCE [LARGE SCALE GENOMIC DNA]</scope>
    <source>
        <strain evidence="1 2">DSM 100674</strain>
    </source>
</reference>
<dbReference type="STRING" id="1287727.SAMN05443999_104199"/>
<evidence type="ECO:0000313" key="1">
    <source>
        <dbReference type="EMBL" id="SEL25399.1"/>
    </source>
</evidence>
<sequence>MTARSLPLTASVAHAAEGAKLHAPSAARNATAITEALVAIAPPKGRALEIASGTGQHVVTFARALPGLIWQPTEIDAARRASLDAYAAEAALPNLRPALALDAAAPGWGARHAGQSLIVLINLMHLISTPEARTLIAETAQALAPSGRFALYGPFLRDGQTTSDGDARFHASLIAQDPAIGYKDIADVTGWLRDAGLALAEIIDMPANNLMLIAGRSA</sequence>
<name>A0A1H7NQ41_9RHOB</name>
<dbReference type="Pfam" id="PF06080">
    <property type="entry name" value="DUF938"/>
    <property type="match status" value="1"/>
</dbReference>
<keyword evidence="2" id="KW-1185">Reference proteome</keyword>
<dbReference type="RefSeq" id="WP_093034871.1">
    <property type="nucleotide sequence ID" value="NZ_FOAG01000004.1"/>
</dbReference>
<dbReference type="InterPro" id="IPR029063">
    <property type="entry name" value="SAM-dependent_MTases_sf"/>
</dbReference>
<dbReference type="PANTHER" id="PTHR20974:SF0">
    <property type="entry name" value="UPF0585 PROTEIN CG18661"/>
    <property type="match status" value="1"/>
</dbReference>
<evidence type="ECO:0000313" key="2">
    <source>
        <dbReference type="Proteomes" id="UP000199582"/>
    </source>
</evidence>
<dbReference type="EMBL" id="FOAG01000004">
    <property type="protein sequence ID" value="SEL25399.1"/>
    <property type="molecule type" value="Genomic_DNA"/>
</dbReference>
<evidence type="ECO:0008006" key="3">
    <source>
        <dbReference type="Google" id="ProtNLM"/>
    </source>
</evidence>
<gene>
    <name evidence="1" type="ORF">SAMN05443999_104199</name>
</gene>
<accession>A0A1H7NQ41</accession>
<dbReference type="AlphaFoldDB" id="A0A1H7NQ41"/>
<dbReference type="OrthoDB" id="5525831at2"/>
<dbReference type="InterPro" id="IPR010342">
    <property type="entry name" value="DUF938"/>
</dbReference>
<dbReference type="Gene3D" id="3.40.50.150">
    <property type="entry name" value="Vaccinia Virus protein VP39"/>
    <property type="match status" value="1"/>
</dbReference>
<proteinExistence type="predicted"/>
<dbReference type="PANTHER" id="PTHR20974">
    <property type="entry name" value="UPF0585 PROTEIN CG18661"/>
    <property type="match status" value="1"/>
</dbReference>
<dbReference type="SUPFAM" id="SSF53335">
    <property type="entry name" value="S-adenosyl-L-methionine-dependent methyltransferases"/>
    <property type="match status" value="1"/>
</dbReference>
<protein>
    <recommendedName>
        <fullName evidence="3">Methyltransferase</fullName>
    </recommendedName>
</protein>
<organism evidence="1 2">
    <name type="scientific">Roseovarius azorensis</name>
    <dbReference type="NCBI Taxonomy" id="1287727"/>
    <lineage>
        <taxon>Bacteria</taxon>
        <taxon>Pseudomonadati</taxon>
        <taxon>Pseudomonadota</taxon>
        <taxon>Alphaproteobacteria</taxon>
        <taxon>Rhodobacterales</taxon>
        <taxon>Roseobacteraceae</taxon>
        <taxon>Roseovarius</taxon>
    </lineage>
</organism>